<dbReference type="PANTHER" id="PTHR43611">
    <property type="entry name" value="ALPHA-D-GLUCOSE 1-PHOSPHATE PHOSPHATASE"/>
    <property type="match status" value="1"/>
</dbReference>
<reference evidence="1" key="1">
    <citation type="submission" date="2023-06" db="EMBL/GenBank/DDBJ databases">
        <authorList>
            <consortium name="Lawrence Berkeley National Laboratory"/>
            <person name="Ahrendt S."/>
            <person name="Sahu N."/>
            <person name="Indic B."/>
            <person name="Wong-Bajracharya J."/>
            <person name="Merenyi Z."/>
            <person name="Ke H.-M."/>
            <person name="Monk M."/>
            <person name="Kocsube S."/>
            <person name="Drula E."/>
            <person name="Lipzen A."/>
            <person name="Balint B."/>
            <person name="Henrissat B."/>
            <person name="Andreopoulos B."/>
            <person name="Martin F.M."/>
            <person name="Harder C.B."/>
            <person name="Rigling D."/>
            <person name="Ford K.L."/>
            <person name="Foster G.D."/>
            <person name="Pangilinan J."/>
            <person name="Papanicolaou A."/>
            <person name="Barry K."/>
            <person name="LaButti K."/>
            <person name="Viragh M."/>
            <person name="Koriabine M."/>
            <person name="Yan M."/>
            <person name="Riley R."/>
            <person name="Champramary S."/>
            <person name="Plett K.L."/>
            <person name="Tsai I.J."/>
            <person name="Slot J."/>
            <person name="Sipos G."/>
            <person name="Plett J."/>
            <person name="Nagy L.G."/>
            <person name="Grigoriev I.V."/>
        </authorList>
    </citation>
    <scope>NUCLEOTIDE SEQUENCE</scope>
    <source>
        <strain evidence="1">CCBAS 213</strain>
    </source>
</reference>
<dbReference type="GeneID" id="85352052"/>
<dbReference type="RefSeq" id="XP_060332319.1">
    <property type="nucleotide sequence ID" value="XM_060468504.1"/>
</dbReference>
<dbReference type="PANTHER" id="PTHR43611:SF3">
    <property type="entry name" value="FLAVIN MONONUCLEOTIDE HYDROLASE 1, CHLOROPLATIC"/>
    <property type="match status" value="1"/>
</dbReference>
<comment type="caution">
    <text evidence="1">The sequence shown here is derived from an EMBL/GenBank/DDBJ whole genome shotgun (WGS) entry which is preliminary data.</text>
</comment>
<dbReference type="InterPro" id="IPR023214">
    <property type="entry name" value="HAD_sf"/>
</dbReference>
<dbReference type="GO" id="GO:0016791">
    <property type="term" value="F:phosphatase activity"/>
    <property type="evidence" value="ECO:0007669"/>
    <property type="project" value="UniProtKB-ARBA"/>
</dbReference>
<dbReference type="InterPro" id="IPR023198">
    <property type="entry name" value="PGP-like_dom2"/>
</dbReference>
<evidence type="ECO:0000313" key="1">
    <source>
        <dbReference type="EMBL" id="KAK0460193.1"/>
    </source>
</evidence>
<dbReference type="InterPro" id="IPR006439">
    <property type="entry name" value="HAD-SF_hydro_IA"/>
</dbReference>
<protein>
    <submittedName>
        <fullName evidence="1">HAD-like domain-containing protein</fullName>
    </submittedName>
</protein>
<evidence type="ECO:0000313" key="2">
    <source>
        <dbReference type="Proteomes" id="UP001175211"/>
    </source>
</evidence>
<proteinExistence type="predicted"/>
<sequence>MARYNSIICDLGDVLFKWSPPSSHTISPKNLQKIFSSATWFEYEKGGVSQQVCYGRLGQELSLDPADIRKTIDDSCASLKWDRNLASFFQELKDTNRESLRIFAMSNISQPDYEALRSISADMDWSVFDGIFTSFAAGKRKPDLSFYRYTLSQANLDPSRTIFIDDKLENVLSARSQGLHGLVYHGFRELKQSLLNLVGNPVLRGQEYLKENAGRLTSECAGLVIQENFAQLLILEMTSDRRLPWLSELITIKGDGQLTTTKFPCDLDTTSLGLTVIRAKEEVAASTMDEMLMYVNEDGIVQTYFDRTRPRIDPVVCVNVLNLFYSYGRGNEMSQTLEWVYQVLLHRAYVQGSRYYETAESFLFFLYRFISGCDNSVIHNRFYPLLRDRVMERIGTEGDGLALAMRLIVCDFTDVKNKIDLQTLRGLQREDGGWDIGLIYKYGSSGLRIGNRGLTTVMAIHAIQCSSMASSSLWNGDESAFQ</sequence>
<accession>A0AA39KG60</accession>
<keyword evidence="2" id="KW-1185">Reference proteome</keyword>
<dbReference type="Gene3D" id="1.10.150.240">
    <property type="entry name" value="Putative phosphatase, domain 2"/>
    <property type="match status" value="1"/>
</dbReference>
<dbReference type="EMBL" id="JAUEPS010000013">
    <property type="protein sequence ID" value="KAK0460193.1"/>
    <property type="molecule type" value="Genomic_DNA"/>
</dbReference>
<dbReference type="AlphaFoldDB" id="A0AA39KG60"/>
<dbReference type="Proteomes" id="UP001175211">
    <property type="component" value="Unassembled WGS sequence"/>
</dbReference>
<dbReference type="NCBIfam" id="TIGR01509">
    <property type="entry name" value="HAD-SF-IA-v3"/>
    <property type="match status" value="1"/>
</dbReference>
<dbReference type="SUPFAM" id="SSF56784">
    <property type="entry name" value="HAD-like"/>
    <property type="match status" value="1"/>
</dbReference>
<gene>
    <name evidence="1" type="ORF">EV420DRAFT_1307046</name>
</gene>
<organism evidence="1 2">
    <name type="scientific">Armillaria tabescens</name>
    <name type="common">Ringless honey mushroom</name>
    <name type="synonym">Agaricus tabescens</name>
    <dbReference type="NCBI Taxonomy" id="1929756"/>
    <lineage>
        <taxon>Eukaryota</taxon>
        <taxon>Fungi</taxon>
        <taxon>Dikarya</taxon>
        <taxon>Basidiomycota</taxon>
        <taxon>Agaricomycotina</taxon>
        <taxon>Agaricomycetes</taxon>
        <taxon>Agaricomycetidae</taxon>
        <taxon>Agaricales</taxon>
        <taxon>Marasmiineae</taxon>
        <taxon>Physalacriaceae</taxon>
        <taxon>Desarmillaria</taxon>
    </lineage>
</organism>
<dbReference type="Gene3D" id="3.40.50.1000">
    <property type="entry name" value="HAD superfamily/HAD-like"/>
    <property type="match status" value="1"/>
</dbReference>
<name>A0AA39KG60_ARMTA</name>
<dbReference type="InterPro" id="IPR036412">
    <property type="entry name" value="HAD-like_sf"/>
</dbReference>